<dbReference type="AlphaFoldDB" id="A0A947DAQ0"/>
<evidence type="ECO:0000313" key="2">
    <source>
        <dbReference type="EMBL" id="MBT9313957.1"/>
    </source>
</evidence>
<accession>A0A947DAQ0</accession>
<proteinExistence type="predicted"/>
<feature type="transmembrane region" description="Helical" evidence="1">
    <location>
        <begin position="411"/>
        <end position="431"/>
    </location>
</feature>
<organism evidence="2 3">
    <name type="scientific">Leptothoe spongobia TAU-MAC 1115</name>
    <dbReference type="NCBI Taxonomy" id="1967444"/>
    <lineage>
        <taxon>Bacteria</taxon>
        <taxon>Bacillati</taxon>
        <taxon>Cyanobacteriota</taxon>
        <taxon>Cyanophyceae</taxon>
        <taxon>Nodosilineales</taxon>
        <taxon>Cymatolegaceae</taxon>
        <taxon>Leptothoe</taxon>
        <taxon>Leptothoe spongobia</taxon>
    </lineage>
</organism>
<feature type="transmembrane region" description="Helical" evidence="1">
    <location>
        <begin position="317"/>
        <end position="334"/>
    </location>
</feature>
<feature type="transmembrane region" description="Helical" evidence="1">
    <location>
        <begin position="151"/>
        <end position="178"/>
    </location>
</feature>
<dbReference type="Proteomes" id="UP000717364">
    <property type="component" value="Unassembled WGS sequence"/>
</dbReference>
<comment type="caution">
    <text evidence="2">The sequence shown here is derived from an EMBL/GenBank/DDBJ whole genome shotgun (WGS) entry which is preliminary data.</text>
</comment>
<keyword evidence="1" id="KW-0472">Membrane</keyword>
<sequence>MALIQSLVEHRTFIIDDSIFSRTGDKVFFNQHFYSDKPPILAILASPIYFVLYRLGISLASQEWLAYYLITLLSIGILSALGLAVFRKIIKDFCLASDEWSDLVTFIVGTGTLLLPYSLLFNNHAPSGVLILIGFYFLLDFRRTVKLKQAVYAGLVFSLAGGIDITQFLFLPFVFILFAIRSLKAGLTFAIACLPIIALYLFLNLHTSGSFLPPAMNASLWDYPGSAFGPENLSALAKHDSIANVLFYAFHMLIGNRGLLSHTPLLLLAILGLGATFKANWRFRYKTEYICLLFVCLLYVGIYIYKSINYSGWAYGVRWFVSPIFFLCLSIAWLENAVRSSRLMRLFFVGLTCLSILISLIGTYKPFTPLPYVDADSKGRLHPVNTIVVGAHLIMQDLYNPSIPDRSKRELFLGARLIIGTVAIYSLFFKLMKNLSPLPHKD</sequence>
<keyword evidence="1" id="KW-0812">Transmembrane</keyword>
<feature type="transmembrane region" description="Helical" evidence="1">
    <location>
        <begin position="119"/>
        <end position="139"/>
    </location>
</feature>
<dbReference type="EMBL" id="JADOES010000001">
    <property type="protein sequence ID" value="MBT9313957.1"/>
    <property type="molecule type" value="Genomic_DNA"/>
</dbReference>
<evidence type="ECO:0000313" key="3">
    <source>
        <dbReference type="Proteomes" id="UP000717364"/>
    </source>
</evidence>
<keyword evidence="1" id="KW-1133">Transmembrane helix</keyword>
<evidence type="ECO:0000256" key="1">
    <source>
        <dbReference type="SAM" id="Phobius"/>
    </source>
</evidence>
<reference evidence="2" key="1">
    <citation type="submission" date="2020-11" db="EMBL/GenBank/DDBJ databases">
        <authorList>
            <person name="Konstantinou D."/>
            <person name="Gkelis S."/>
            <person name="Popin R."/>
            <person name="Fewer D."/>
            <person name="Sivonen K."/>
        </authorList>
    </citation>
    <scope>NUCLEOTIDE SEQUENCE</scope>
    <source>
        <strain evidence="2">TAU-MAC 1115</strain>
    </source>
</reference>
<feature type="transmembrane region" description="Helical" evidence="1">
    <location>
        <begin position="346"/>
        <end position="364"/>
    </location>
</feature>
<keyword evidence="3" id="KW-1185">Reference proteome</keyword>
<feature type="transmembrane region" description="Helical" evidence="1">
    <location>
        <begin position="185"/>
        <end position="203"/>
    </location>
</feature>
<gene>
    <name evidence="2" type="ORF">IXB50_00775</name>
</gene>
<reference evidence="2" key="2">
    <citation type="journal article" date="2021" name="Mar. Drugs">
        <title>Genome Reduction and Secondary Metabolism of the Marine Sponge-Associated Cyanobacterium Leptothoe.</title>
        <authorList>
            <person name="Konstantinou D."/>
            <person name="Popin R.V."/>
            <person name="Fewer D.P."/>
            <person name="Sivonen K."/>
            <person name="Gkelis S."/>
        </authorList>
    </citation>
    <scope>NUCLEOTIDE SEQUENCE</scope>
    <source>
        <strain evidence="2">TAU-MAC 1115</strain>
    </source>
</reference>
<name>A0A947DAQ0_9CYAN</name>
<feature type="transmembrane region" description="Helical" evidence="1">
    <location>
        <begin position="289"/>
        <end position="305"/>
    </location>
</feature>
<feature type="transmembrane region" description="Helical" evidence="1">
    <location>
        <begin position="40"/>
        <end position="59"/>
    </location>
</feature>
<protein>
    <submittedName>
        <fullName evidence="2">Uncharacterized protein</fullName>
    </submittedName>
</protein>
<feature type="transmembrane region" description="Helical" evidence="1">
    <location>
        <begin position="65"/>
        <end position="86"/>
    </location>
</feature>
<feature type="transmembrane region" description="Helical" evidence="1">
    <location>
        <begin position="259"/>
        <end position="277"/>
    </location>
</feature>